<feature type="compositionally biased region" description="Acidic residues" evidence="1">
    <location>
        <begin position="170"/>
        <end position="186"/>
    </location>
</feature>
<proteinExistence type="predicted"/>
<gene>
    <name evidence="3" type="ORF">PACILC2_10960</name>
</gene>
<dbReference type="Pfam" id="PF13349">
    <property type="entry name" value="DUF4097"/>
    <property type="match status" value="1"/>
</dbReference>
<feature type="domain" description="DUF4097" evidence="2">
    <location>
        <begin position="48"/>
        <end position="382"/>
    </location>
</feature>
<name>A0ABQ4N2U4_9BACL</name>
<evidence type="ECO:0000259" key="2">
    <source>
        <dbReference type="Pfam" id="PF13349"/>
    </source>
</evidence>
<protein>
    <recommendedName>
        <fullName evidence="2">DUF4097 domain-containing protein</fullName>
    </recommendedName>
</protein>
<keyword evidence="4" id="KW-1185">Reference proteome</keyword>
<evidence type="ECO:0000313" key="4">
    <source>
        <dbReference type="Proteomes" id="UP000680304"/>
    </source>
</evidence>
<feature type="region of interest" description="Disordered" evidence="1">
    <location>
        <begin position="139"/>
        <end position="186"/>
    </location>
</feature>
<dbReference type="Proteomes" id="UP000680304">
    <property type="component" value="Unassembled WGS sequence"/>
</dbReference>
<evidence type="ECO:0000256" key="1">
    <source>
        <dbReference type="SAM" id="MobiDB-lite"/>
    </source>
</evidence>
<comment type="caution">
    <text evidence="3">The sequence shown here is derived from an EMBL/GenBank/DDBJ whole genome shotgun (WGS) entry which is preliminary data.</text>
</comment>
<dbReference type="InterPro" id="IPR025164">
    <property type="entry name" value="Toastrack_DUF4097"/>
</dbReference>
<organism evidence="3 4">
    <name type="scientific">Paenibacillus cisolokensis</name>
    <dbReference type="NCBI Taxonomy" id="1658519"/>
    <lineage>
        <taxon>Bacteria</taxon>
        <taxon>Bacillati</taxon>
        <taxon>Bacillota</taxon>
        <taxon>Bacilli</taxon>
        <taxon>Bacillales</taxon>
        <taxon>Paenibacillaceae</taxon>
        <taxon>Paenibacillus</taxon>
    </lineage>
</organism>
<dbReference type="EMBL" id="BOVJ01000036">
    <property type="protein sequence ID" value="GIQ62528.1"/>
    <property type="molecule type" value="Genomic_DNA"/>
</dbReference>
<sequence length="393" mass="40785">MTQYAALPFRWLDQWNVDIAGLGDLGDEKGFRYVLPSTAKPLGPETKTIAIDNPNGEVTVLAGEGDEVRVEAVLWVDLPDKAAADAVADRSRIELAAGEEFRIEAKGELYGANGSRTPRINMKVTLPADKLDAYANLSGHTAAGGESSAAETPEREADGLPSPDPANGPEPDETAGTDEAADEPLSEEAKPLALYVQTGSGTLSVKGLTLPGGLTARNASGEIQISQITGDVHAATKNGGITVSRVQGSAELQTANGAIAASRISGDVNASTTNGAIQLTRIDGNVAVDAKNGRIGIKEAARTVKAYTLNGSISAASSVVGGNWDIDSSVGEISLELPDDGSYSIYGSVTFGSIETELPFAVSQKTVQGAIGDGVYRINIDANNSIFIKRYIP</sequence>
<reference evidence="3 4" key="1">
    <citation type="submission" date="2021-04" db="EMBL/GenBank/DDBJ databases">
        <title>Draft genome sequence of Paenibacillus cisolokensis, LC2-13A.</title>
        <authorList>
            <person name="Uke A."/>
            <person name="Chhe C."/>
            <person name="Baramee S."/>
            <person name="Kosugi A."/>
        </authorList>
    </citation>
    <scope>NUCLEOTIDE SEQUENCE [LARGE SCALE GENOMIC DNA]</scope>
    <source>
        <strain evidence="3 4">LC2-13A</strain>
    </source>
</reference>
<accession>A0ABQ4N2U4</accession>
<evidence type="ECO:0000313" key="3">
    <source>
        <dbReference type="EMBL" id="GIQ62528.1"/>
    </source>
</evidence>